<dbReference type="Gene3D" id="2.30.30.370">
    <property type="entry name" value="FAH"/>
    <property type="match status" value="1"/>
</dbReference>
<feature type="domain" description="Rv2993c-like N-terminal" evidence="3">
    <location>
        <begin position="10"/>
        <end position="67"/>
    </location>
</feature>
<dbReference type="PANTHER" id="PTHR11820:SF7">
    <property type="entry name" value="ACYLPYRUVASE FAHD1, MITOCHONDRIAL"/>
    <property type="match status" value="1"/>
</dbReference>
<dbReference type="InterPro" id="IPR036663">
    <property type="entry name" value="Fumarylacetoacetase_C_sf"/>
</dbReference>
<dbReference type="GO" id="GO:0046872">
    <property type="term" value="F:metal ion binding"/>
    <property type="evidence" value="ECO:0007669"/>
    <property type="project" value="UniProtKB-KW"/>
</dbReference>
<feature type="domain" description="Fumarylacetoacetase-like C-terminal" evidence="2">
    <location>
        <begin position="72"/>
        <end position="275"/>
    </location>
</feature>
<evidence type="ECO:0000313" key="4">
    <source>
        <dbReference type="EMBL" id="SQI00084.1"/>
    </source>
</evidence>
<dbReference type="EC" id="4.3.2.3" evidence="4"/>
<evidence type="ECO:0000313" key="5">
    <source>
        <dbReference type="Proteomes" id="UP000249264"/>
    </source>
</evidence>
<evidence type="ECO:0000259" key="3">
    <source>
        <dbReference type="Pfam" id="PF10370"/>
    </source>
</evidence>
<accession>A0A2X4UPV5</accession>
<dbReference type="SUPFAM" id="SSF56529">
    <property type="entry name" value="FAH"/>
    <property type="match status" value="1"/>
</dbReference>
<evidence type="ECO:0000259" key="2">
    <source>
        <dbReference type="Pfam" id="PF01557"/>
    </source>
</evidence>
<dbReference type="GO" id="GO:0016853">
    <property type="term" value="F:isomerase activity"/>
    <property type="evidence" value="ECO:0007669"/>
    <property type="project" value="UniProtKB-KW"/>
</dbReference>
<dbReference type="FunFam" id="3.90.850.10:FF:000002">
    <property type="entry name" value="2-hydroxyhepta-2,4-diene-1,7-dioate isomerase"/>
    <property type="match status" value="1"/>
</dbReference>
<keyword evidence="1" id="KW-0479">Metal-binding</keyword>
<dbReference type="Pfam" id="PF01557">
    <property type="entry name" value="FAA_hydrolase"/>
    <property type="match status" value="1"/>
</dbReference>
<reference evidence="4 5" key="1">
    <citation type="submission" date="2018-06" db="EMBL/GenBank/DDBJ databases">
        <authorList>
            <consortium name="Pathogen Informatics"/>
            <person name="Doyle S."/>
        </authorList>
    </citation>
    <scope>NUCLEOTIDE SEQUENCE [LARGE SCALE GENOMIC DNA]</scope>
    <source>
        <strain evidence="4 5">NCTC10288</strain>
    </source>
</reference>
<sequence>MILTSSMSVMRLGRIAHTEGICFAIIDGPADAPLEQLVAKEIAGTPFTPPEPTGREWPLSEVRLLAPTLPTKVVALGRNYADHVAEVFKESAEHLPPTIFIKPSTAVIGPGAPIKIPEFATNVEFEGELAVVISKVSKNIDPENWRDHVVGYTICNDVSSRDLQFKDGQWARAKGIDTFCPLGPWIETDLDCINLDDQKINAYLTHDGKREQKQDSNTDQMIVKMGGIIAEISQSYTLLPGDVITTGSPAGTAPMVPGDTIEIEIPGVGSLTNPVTHA</sequence>
<dbReference type="Pfam" id="PF10370">
    <property type="entry name" value="Rv2993c-like_N"/>
    <property type="match status" value="1"/>
</dbReference>
<dbReference type="InterPro" id="IPR011234">
    <property type="entry name" value="Fumarylacetoacetase-like_C"/>
</dbReference>
<dbReference type="Proteomes" id="UP000249264">
    <property type="component" value="Chromosome 1"/>
</dbReference>
<organism evidence="4 5">
    <name type="scientific">Corynebacterium minutissimum</name>
    <dbReference type="NCBI Taxonomy" id="38301"/>
    <lineage>
        <taxon>Bacteria</taxon>
        <taxon>Bacillati</taxon>
        <taxon>Actinomycetota</taxon>
        <taxon>Actinomycetes</taxon>
        <taxon>Mycobacteriales</taxon>
        <taxon>Corynebacteriaceae</taxon>
        <taxon>Corynebacterium</taxon>
    </lineage>
</organism>
<name>A0A2X4UPV5_9CORY</name>
<keyword evidence="4" id="KW-0413">Isomerase</keyword>
<dbReference type="InterPro" id="IPR018833">
    <property type="entry name" value="Rv2993c-like_N"/>
</dbReference>
<dbReference type="PANTHER" id="PTHR11820">
    <property type="entry name" value="ACYLPYRUVASE"/>
    <property type="match status" value="1"/>
</dbReference>
<proteinExistence type="predicted"/>
<protein>
    <submittedName>
        <fullName evidence="4">2-hydroxyhepta-2,4-diene-1,7-dioate isomerase</fullName>
        <ecNumber evidence="4">4.3.2.3</ecNumber>
    </submittedName>
</protein>
<dbReference type="KEGG" id="cmin:NCTC10288_01391"/>
<dbReference type="GO" id="GO:0050385">
    <property type="term" value="F:ureidoglycolate lyase activity"/>
    <property type="evidence" value="ECO:0007669"/>
    <property type="project" value="UniProtKB-EC"/>
</dbReference>
<dbReference type="Gene3D" id="3.90.850.10">
    <property type="entry name" value="Fumarylacetoacetase-like, C-terminal domain"/>
    <property type="match status" value="1"/>
</dbReference>
<dbReference type="GO" id="GO:0019752">
    <property type="term" value="P:carboxylic acid metabolic process"/>
    <property type="evidence" value="ECO:0007669"/>
    <property type="project" value="UniProtKB-ARBA"/>
</dbReference>
<dbReference type="EMBL" id="LS483460">
    <property type="protein sequence ID" value="SQI00084.1"/>
    <property type="molecule type" value="Genomic_DNA"/>
</dbReference>
<gene>
    <name evidence="4" type="ORF">NCTC10288_01391</name>
</gene>
<dbReference type="AlphaFoldDB" id="A0A2X4UPV5"/>
<dbReference type="STRING" id="38301.NX84_06650"/>
<keyword evidence="4" id="KW-0456">Lyase</keyword>
<dbReference type="GO" id="GO:0018773">
    <property type="term" value="F:acetylpyruvate hydrolase activity"/>
    <property type="evidence" value="ECO:0007669"/>
    <property type="project" value="TreeGrafter"/>
</dbReference>
<evidence type="ECO:0000256" key="1">
    <source>
        <dbReference type="ARBA" id="ARBA00022723"/>
    </source>
</evidence>